<sequence length="63" mass="6906">MENERVILAIGRIERALSRIEAAKATGMAGDADKALEERHSALKDEMKQAIETIDGLIARQEA</sequence>
<organism evidence="2">
    <name type="scientific">hydrothermal vent metagenome</name>
    <dbReference type="NCBI Taxonomy" id="652676"/>
    <lineage>
        <taxon>unclassified sequences</taxon>
        <taxon>metagenomes</taxon>
        <taxon>ecological metagenomes</taxon>
    </lineage>
</organism>
<evidence type="ECO:0000313" key="2">
    <source>
        <dbReference type="EMBL" id="VAV87032.1"/>
    </source>
</evidence>
<name>A0A3B0R3I7_9ZZZZ</name>
<accession>A0A3B0R3I7</accession>
<protein>
    <submittedName>
        <fullName evidence="2">Uncharacterized protein</fullName>
    </submittedName>
</protein>
<reference evidence="2" key="1">
    <citation type="submission" date="2018-06" db="EMBL/GenBank/DDBJ databases">
        <authorList>
            <person name="Zhirakovskaya E."/>
        </authorList>
    </citation>
    <scope>NUCLEOTIDE SEQUENCE</scope>
</reference>
<dbReference type="AlphaFoldDB" id="A0A3B0R3I7"/>
<proteinExistence type="predicted"/>
<feature type="coiled-coil region" evidence="1">
    <location>
        <begin position="33"/>
        <end position="60"/>
    </location>
</feature>
<evidence type="ECO:0000256" key="1">
    <source>
        <dbReference type="SAM" id="Coils"/>
    </source>
</evidence>
<gene>
    <name evidence="2" type="ORF">MNBD_ALPHA04-877</name>
</gene>
<dbReference type="EMBL" id="UOEF01000005">
    <property type="protein sequence ID" value="VAV87032.1"/>
    <property type="molecule type" value="Genomic_DNA"/>
</dbReference>
<keyword evidence="1" id="KW-0175">Coiled coil</keyword>